<keyword evidence="1" id="KW-0732">Signal</keyword>
<feature type="chain" id="PRO_5045246802" description="Orphan protein" evidence="1">
    <location>
        <begin position="22"/>
        <end position="174"/>
    </location>
</feature>
<evidence type="ECO:0008006" key="4">
    <source>
        <dbReference type="Google" id="ProtNLM"/>
    </source>
</evidence>
<name>A0ABS7E8Y4_9GAMM</name>
<evidence type="ECO:0000313" key="2">
    <source>
        <dbReference type="EMBL" id="MBW8186159.1"/>
    </source>
</evidence>
<dbReference type="EMBL" id="JAHZST010000021">
    <property type="protein sequence ID" value="MBW8186159.1"/>
    <property type="molecule type" value="Genomic_DNA"/>
</dbReference>
<proteinExistence type="predicted"/>
<organism evidence="2 3">
    <name type="scientific">Shewanella nanhaiensis</name>
    <dbReference type="NCBI Taxonomy" id="2864872"/>
    <lineage>
        <taxon>Bacteria</taxon>
        <taxon>Pseudomonadati</taxon>
        <taxon>Pseudomonadota</taxon>
        <taxon>Gammaproteobacteria</taxon>
        <taxon>Alteromonadales</taxon>
        <taxon>Shewanellaceae</taxon>
        <taxon>Shewanella</taxon>
    </lineage>
</organism>
<reference evidence="2 3" key="1">
    <citation type="submission" date="2021-07" db="EMBL/GenBank/DDBJ databases">
        <title>Shewanella sp. nov, isolated from SCS.</title>
        <authorList>
            <person name="Cao W.R."/>
        </authorList>
    </citation>
    <scope>NUCLEOTIDE SEQUENCE [LARGE SCALE GENOMIC DNA]</scope>
    <source>
        <strain evidence="2 3">NR704-98</strain>
    </source>
</reference>
<sequence length="174" mass="19343">MKLLSTLLILSAAHFSTATLANNTHLEALQSFHIECETCVTESQFTQAARDSAIHRETVFINVMNIDNYKINKYSVYKNSKTVCDPNGKEPDGEGGFIQDCWLEETLTAYQVNLTNTELNAFRSFADLQNDMTAISQSSIEVPENVIDNGYKLIGASFNETAINTLTVFSSVRV</sequence>
<gene>
    <name evidence="2" type="ORF">K0625_21285</name>
</gene>
<feature type="signal peptide" evidence="1">
    <location>
        <begin position="1"/>
        <end position="21"/>
    </location>
</feature>
<comment type="caution">
    <text evidence="2">The sequence shown here is derived from an EMBL/GenBank/DDBJ whole genome shotgun (WGS) entry which is preliminary data.</text>
</comment>
<protein>
    <recommendedName>
        <fullName evidence="4">Orphan protein</fullName>
    </recommendedName>
</protein>
<evidence type="ECO:0000256" key="1">
    <source>
        <dbReference type="SAM" id="SignalP"/>
    </source>
</evidence>
<dbReference type="RefSeq" id="WP_220111476.1">
    <property type="nucleotide sequence ID" value="NZ_JAHZST010000021.1"/>
</dbReference>
<dbReference type="Proteomes" id="UP001195963">
    <property type="component" value="Unassembled WGS sequence"/>
</dbReference>
<keyword evidence="3" id="KW-1185">Reference proteome</keyword>
<accession>A0ABS7E8Y4</accession>
<evidence type="ECO:0000313" key="3">
    <source>
        <dbReference type="Proteomes" id="UP001195963"/>
    </source>
</evidence>